<proteinExistence type="predicted"/>
<dbReference type="SUPFAM" id="SSF52374">
    <property type="entry name" value="Nucleotidylyl transferase"/>
    <property type="match status" value="1"/>
</dbReference>
<name>A0A218ML49_9VIRU</name>
<dbReference type="Gene3D" id="2.170.270.10">
    <property type="entry name" value="SET domain"/>
    <property type="match status" value="1"/>
</dbReference>
<dbReference type="SUPFAM" id="SSF82199">
    <property type="entry name" value="SET domain"/>
    <property type="match status" value="1"/>
</dbReference>
<feature type="compositionally biased region" description="Basic and acidic residues" evidence="1">
    <location>
        <begin position="372"/>
        <end position="381"/>
    </location>
</feature>
<dbReference type="Gene3D" id="3.40.50.620">
    <property type="entry name" value="HUPs"/>
    <property type="match status" value="1"/>
</dbReference>
<dbReference type="InterPro" id="IPR001214">
    <property type="entry name" value="SET_dom"/>
</dbReference>
<dbReference type="CDD" id="cd08161">
    <property type="entry name" value="SET"/>
    <property type="match status" value="1"/>
</dbReference>
<reference evidence="3" key="2">
    <citation type="journal article" date="2017" name="Nat. Commun.">
        <title>Single-virus genomics reveals hidden cosmopolitan and abundant viruses.</title>
        <authorList>
            <person name="Martinez-Hernandez F."/>
            <person name="Fornas O."/>
            <person name="Lluesma Gomez M."/>
            <person name="Bolduc B."/>
            <person name="de la Cruz Pena M.J."/>
            <person name="Martinez J.M."/>
            <person name="Anton J."/>
            <person name="Gasol J.M."/>
            <person name="Rosselli R."/>
            <person name="Rodriguez-Valera F."/>
            <person name="Sullivan M.B."/>
            <person name="Acinas S.G."/>
            <person name="Martinez-Garcia M."/>
        </authorList>
    </citation>
    <scope>NUCLEOTIDE SEQUENCE</scope>
</reference>
<feature type="compositionally biased region" description="Basic and acidic residues" evidence="1">
    <location>
        <begin position="490"/>
        <end position="502"/>
    </location>
</feature>
<feature type="region of interest" description="Disordered" evidence="1">
    <location>
        <begin position="490"/>
        <end position="523"/>
    </location>
</feature>
<evidence type="ECO:0000256" key="1">
    <source>
        <dbReference type="SAM" id="MobiDB-lite"/>
    </source>
</evidence>
<reference evidence="3" key="1">
    <citation type="submission" date="2016-10" db="EMBL/GenBank/DDBJ databases">
        <authorList>
            <person name="Varghese N."/>
        </authorList>
    </citation>
    <scope>NUCLEOTIDE SEQUENCE</scope>
</reference>
<sequence length="971" mass="109179">MEKIALLPGGFKPPHAGHYNMAKWLISNTDADTVIVKVGIKIRDGINREVALKLWDLYRSTDPDPISKKIAILASNSNSPVQDVYDFVEKEAPEGSKIYLGMGEKDVNDKRFNNIGKFAEPKGINFEIKLVPPQTGGISGTEMRNFVKIKDKDNFLKYIPDHLSKSNKDKAWGIVTGLEEDLYNPEDKVLDYMRGSEWKAGMPDGPKDDKTSPVIKYQRGGMYNAATGQGGAGTMYENKYYLNNSNIQGQGAFAQENYPEGTVIDKLHDILGQGQYNFYELGKMYNHSETPNCKNIMKNNTRYLVTIQPVRQGEELTADYRLQPDLEQPEHFLNELDISEETINECWKGYVKKGMKKKGNKMVPNCVPRNEGMSERDLSDKEEKIAQDLPDKEFKKRYGKDWKSVKIATATKMAKNEGDTYEKMAAKGKKKGNLKQGTVRKRLKIKDGEKIPLSKITKAISKIKKMKNPSEKNKKYLKALNLAKTLKTTTHKEDISEADPKKGTGKKPKGSGRRLYTDENPKDTVKVKFSTRQDIVDTLNKASFKSKSHKRQSQVINLIHQRVRAALNRAKDSDVKKRLRTAFDYIKKRKEASKKKTQRMKNENTFSKGWWSNIINEILLTEGGAAGHMAHPFDLPNVKSGRDLKNIFMVAATSLNTNPGSVKIDGVNASIRLITLDGVKQFVMDRGSKKELDIKGITKDDLLSRFGDGHGMVKIGGEVLDMFNTALPQIENDLKALGAWEDPNILFNMEYVSGKTNVQDYGSNFIAIHGLNKIESKEVQGKRKMLTKRTSTEISYNKSALQSMLDNLSPTAKKQGFKVYGSVPTEMKKKPNFNSALSQNYSVESTEEVKTQPLSKWLDEVSAIPKDEFIFITRDNTSKKVGAVSKQVYQLILNGENIDDLFNENDKKKAIDGFVTYLATEKLGDEILKVLDSPMGSVEDHEGVVIRDEKIASVPFKITGKFILGGLISDF</sequence>
<dbReference type="InterPro" id="IPR046341">
    <property type="entry name" value="SET_dom_sf"/>
</dbReference>
<dbReference type="EMBL" id="KY052811">
    <property type="protein sequence ID" value="ASF00004.1"/>
    <property type="molecule type" value="Genomic_DNA"/>
</dbReference>
<feature type="region of interest" description="Disordered" evidence="1">
    <location>
        <begin position="362"/>
        <end position="381"/>
    </location>
</feature>
<dbReference type="Pfam" id="PF00856">
    <property type="entry name" value="SET"/>
    <property type="match status" value="1"/>
</dbReference>
<feature type="domain" description="SET" evidence="2">
    <location>
        <begin position="238"/>
        <end position="321"/>
    </location>
</feature>
<feature type="compositionally biased region" description="Basic residues" evidence="1">
    <location>
        <begin position="503"/>
        <end position="512"/>
    </location>
</feature>
<evidence type="ECO:0000313" key="3">
    <source>
        <dbReference type="EMBL" id="ASF00004.1"/>
    </source>
</evidence>
<organism evidence="3">
    <name type="scientific">uncultured virus</name>
    <dbReference type="NCBI Taxonomy" id="340016"/>
    <lineage>
        <taxon>Viruses</taxon>
        <taxon>environmental samples</taxon>
    </lineage>
</organism>
<dbReference type="PROSITE" id="PS50280">
    <property type="entry name" value="SET"/>
    <property type="match status" value="1"/>
</dbReference>
<accession>A0A218ML49</accession>
<protein>
    <recommendedName>
        <fullName evidence="2">SET domain-containing protein</fullName>
    </recommendedName>
</protein>
<dbReference type="InterPro" id="IPR014729">
    <property type="entry name" value="Rossmann-like_a/b/a_fold"/>
</dbReference>
<evidence type="ECO:0000259" key="2">
    <source>
        <dbReference type="PROSITE" id="PS50280"/>
    </source>
</evidence>